<protein>
    <submittedName>
        <fullName evidence="1">Uncharacterized protein</fullName>
    </submittedName>
</protein>
<gene>
    <name evidence="1" type="ORF">EYB53_023085</name>
</gene>
<reference evidence="1 2" key="1">
    <citation type="submission" date="2021-03" db="EMBL/GenBank/DDBJ databases">
        <authorList>
            <person name="Grouzdev D.S."/>
        </authorList>
    </citation>
    <scope>NUCLEOTIDE SEQUENCE [LARGE SCALE GENOMIC DNA]</scope>
    <source>
        <strain evidence="1 2">M50-1</strain>
    </source>
</reference>
<dbReference type="EMBL" id="SIJK02000080">
    <property type="protein sequence ID" value="MBP1468617.1"/>
    <property type="molecule type" value="Genomic_DNA"/>
</dbReference>
<sequence length="106" mass="11529">MITWNYRVFREDDGDFIIREVFYDDDGAILGCTAHAVEPCGRSLEELTTSLADFQAALALPTLTLGDMPQPSMERPTAPRGCTLSSAEVRAKLGLHSEVASPKKAS</sequence>
<accession>A0ABS4DGR0</accession>
<proteinExistence type="predicted"/>
<name>A0ABS4DGR0_9CHLR</name>
<keyword evidence="2" id="KW-1185">Reference proteome</keyword>
<dbReference type="Proteomes" id="UP001193081">
    <property type="component" value="Unassembled WGS sequence"/>
</dbReference>
<organism evidence="1 2">
    <name type="scientific">Candidatus Chloroploca mongolica</name>
    <dbReference type="NCBI Taxonomy" id="2528176"/>
    <lineage>
        <taxon>Bacteria</taxon>
        <taxon>Bacillati</taxon>
        <taxon>Chloroflexota</taxon>
        <taxon>Chloroflexia</taxon>
        <taxon>Chloroflexales</taxon>
        <taxon>Chloroflexineae</taxon>
        <taxon>Oscillochloridaceae</taxon>
        <taxon>Candidatus Chloroploca</taxon>
    </lineage>
</organism>
<evidence type="ECO:0000313" key="2">
    <source>
        <dbReference type="Proteomes" id="UP001193081"/>
    </source>
</evidence>
<dbReference type="RefSeq" id="WP_135481541.1">
    <property type="nucleotide sequence ID" value="NZ_SIJK02000080.1"/>
</dbReference>
<comment type="caution">
    <text evidence="1">The sequence shown here is derived from an EMBL/GenBank/DDBJ whole genome shotgun (WGS) entry which is preliminary data.</text>
</comment>
<evidence type="ECO:0000313" key="1">
    <source>
        <dbReference type="EMBL" id="MBP1468617.1"/>
    </source>
</evidence>